<dbReference type="EMBL" id="LFEH01000027">
    <property type="protein sequence ID" value="KMS79910.1"/>
    <property type="molecule type" value="Genomic_DNA"/>
</dbReference>
<sequence>MAVSALTGCVTLQRPPGPAPSATPTAPTAPRPDGAPEPRVVQAPAREALEMIGPSRPAAPSPAVPRRTPAPAAAPPREPSAARPEPRPRPARPEPREPAPPASQRPRAGLPGAANPAGRGMPGNAGVCSLGRTYGGWRADSPEAVICKRTYGR</sequence>
<dbReference type="RefSeq" id="WP_047122149.1">
    <property type="nucleotide sequence ID" value="NZ_LFEH01000027.1"/>
</dbReference>
<organism evidence="2 4">
    <name type="scientific">Streptomyces leeuwenhoekii</name>
    <dbReference type="NCBI Taxonomy" id="1437453"/>
    <lineage>
        <taxon>Bacteria</taxon>
        <taxon>Bacillati</taxon>
        <taxon>Actinomycetota</taxon>
        <taxon>Actinomycetes</taxon>
        <taxon>Kitasatosporales</taxon>
        <taxon>Streptomycetaceae</taxon>
        <taxon>Streptomyces</taxon>
    </lineage>
</organism>
<dbReference type="Proteomes" id="UP000037274">
    <property type="component" value="Unassembled WGS sequence"/>
</dbReference>
<feature type="compositionally biased region" description="Basic and acidic residues" evidence="1">
    <location>
        <begin position="84"/>
        <end position="97"/>
    </location>
</feature>
<dbReference type="EMBL" id="LN831790">
    <property type="protein sequence ID" value="CQR65220.1"/>
    <property type="molecule type" value="Genomic_DNA"/>
</dbReference>
<dbReference type="PATRIC" id="fig|1437453.5.peg.3108"/>
<name>A0A0F7VZQ4_STRLW</name>
<reference evidence="3 5" key="2">
    <citation type="submission" date="2015-06" db="EMBL/GenBank/DDBJ databases">
        <title>Draft genome sequence of Streptomyces leeuwenhoekii C58, which produces the novel lasso peptide, chaxapeptin.</title>
        <authorList>
            <person name="Yi Y."/>
            <person name="Hai D."/>
            <person name="Jaspars M."/>
            <person name="Sheng H."/>
            <person name="Rateb M.E."/>
            <person name="Bull A."/>
            <person name="Goodfellow M."/>
            <person name="Asenjo J.A."/>
            <person name="Ebel R."/>
        </authorList>
    </citation>
    <scope>NUCLEOTIDE SEQUENCE [LARGE SCALE GENOMIC DNA]</scope>
    <source>
        <strain evidence="3 5">C58</strain>
    </source>
</reference>
<evidence type="ECO:0000313" key="5">
    <source>
        <dbReference type="Proteomes" id="UP000037274"/>
    </source>
</evidence>
<evidence type="ECO:0000313" key="4">
    <source>
        <dbReference type="Proteomes" id="UP000035016"/>
    </source>
</evidence>
<evidence type="ECO:0000256" key="1">
    <source>
        <dbReference type="SAM" id="MobiDB-lite"/>
    </source>
</evidence>
<accession>A0A0F7VZQ4</accession>
<evidence type="ECO:0000313" key="3">
    <source>
        <dbReference type="EMBL" id="KMS79910.1"/>
    </source>
</evidence>
<dbReference type="KEGG" id="sle:sle_57640"/>
<feature type="region of interest" description="Disordered" evidence="1">
    <location>
        <begin position="1"/>
        <end position="127"/>
    </location>
</feature>
<reference evidence="2 4" key="1">
    <citation type="submission" date="2015-02" db="EMBL/GenBank/DDBJ databases">
        <authorList>
            <person name="Gomez-Escribano P.J."/>
        </authorList>
    </citation>
    <scope>NUCLEOTIDE SEQUENCE [LARGE SCALE GENOMIC DNA]</scope>
    <source>
        <strain evidence="2">C34</strain>
        <strain evidence="4">C34 (DSM 42122 / NRRL B-24963)</strain>
    </source>
</reference>
<keyword evidence="5" id="KW-1185">Reference proteome</keyword>
<evidence type="ECO:0000313" key="2">
    <source>
        <dbReference type="EMBL" id="CQR65220.1"/>
    </source>
</evidence>
<dbReference type="AlphaFoldDB" id="A0A0F7VZQ4"/>
<protein>
    <submittedName>
        <fullName evidence="2">Uncharacterized protein</fullName>
    </submittedName>
</protein>
<gene>
    <name evidence="2" type="primary">sle_57640</name>
    <name evidence="3" type="ORF">ACH49_10205</name>
</gene>
<proteinExistence type="predicted"/>
<feature type="compositionally biased region" description="Pro residues" evidence="1">
    <location>
        <begin position="15"/>
        <end position="35"/>
    </location>
</feature>
<dbReference type="Proteomes" id="UP000035016">
    <property type="component" value="Chromosome Chromosome"/>
</dbReference>